<evidence type="ECO:0000256" key="3">
    <source>
        <dbReference type="ARBA" id="ARBA00023027"/>
    </source>
</evidence>
<evidence type="ECO:0000313" key="6">
    <source>
        <dbReference type="EMBL" id="MBK9297929.1"/>
    </source>
</evidence>
<dbReference type="CDD" id="cd01407">
    <property type="entry name" value="SIR2-fam"/>
    <property type="match status" value="1"/>
</dbReference>
<dbReference type="GO" id="GO:0017136">
    <property type="term" value="F:histone deacetylase activity, NAD-dependent"/>
    <property type="evidence" value="ECO:0007669"/>
    <property type="project" value="TreeGrafter"/>
</dbReference>
<sequence>MATTHPTADPEAVRRAAQLVADARRIVVLTGAGISTDSGIPDFRGPDGMWTRNPETEKLSTIDHYLASPEVRERAWRARMDHPAWRADPNPGHTALAELGRTGRLALTVTQNIDGLHVESGLPTEEVVEVHGTMRQVRCVGCGITSPMQTTLDRVRAGEADPPCQLCGSILKSATIFFGEALVAADLNRAFAAAAQADLLLSVGTTLQVYPVADMVPIAASNGASIVIVNGEPTPMDDLADVVVLGSISEVLPAIIDT</sequence>
<dbReference type="Gene3D" id="3.40.50.1220">
    <property type="entry name" value="TPP-binding domain"/>
    <property type="match status" value="1"/>
</dbReference>
<comment type="caution">
    <text evidence="4">Lacks conserved residue(s) required for the propagation of feature annotation.</text>
</comment>
<dbReference type="Proteomes" id="UP000727993">
    <property type="component" value="Unassembled WGS sequence"/>
</dbReference>
<evidence type="ECO:0000256" key="2">
    <source>
        <dbReference type="ARBA" id="ARBA00022679"/>
    </source>
</evidence>
<evidence type="ECO:0000256" key="4">
    <source>
        <dbReference type="PROSITE-ProRule" id="PRU00236"/>
    </source>
</evidence>
<dbReference type="PROSITE" id="PS50305">
    <property type="entry name" value="SIRTUIN"/>
    <property type="match status" value="1"/>
</dbReference>
<dbReference type="EMBL" id="JADJZA010000007">
    <property type="protein sequence ID" value="MBK9297929.1"/>
    <property type="molecule type" value="Genomic_DNA"/>
</dbReference>
<evidence type="ECO:0000313" key="7">
    <source>
        <dbReference type="Proteomes" id="UP000727993"/>
    </source>
</evidence>
<dbReference type="InterPro" id="IPR026590">
    <property type="entry name" value="Ssirtuin_cat_dom"/>
</dbReference>
<dbReference type="PANTHER" id="PTHR11085">
    <property type="entry name" value="NAD-DEPENDENT PROTEIN DEACYLASE SIRTUIN-5, MITOCHONDRIAL-RELATED"/>
    <property type="match status" value="1"/>
</dbReference>
<dbReference type="GO" id="GO:0070403">
    <property type="term" value="F:NAD+ binding"/>
    <property type="evidence" value="ECO:0007669"/>
    <property type="project" value="InterPro"/>
</dbReference>
<keyword evidence="2" id="KW-0808">Transferase</keyword>
<dbReference type="PANTHER" id="PTHR11085:SF4">
    <property type="entry name" value="NAD-DEPENDENT PROTEIN DEACYLASE"/>
    <property type="match status" value="1"/>
</dbReference>
<protein>
    <recommendedName>
        <fullName evidence="1">protein acetyllysine N-acetyltransferase</fullName>
        <ecNumber evidence="1">2.3.1.286</ecNumber>
    </recommendedName>
</protein>
<keyword evidence="3" id="KW-0520">NAD</keyword>
<gene>
    <name evidence="6" type="ORF">IPN02_14070</name>
</gene>
<reference evidence="6 7" key="1">
    <citation type="submission" date="2020-10" db="EMBL/GenBank/DDBJ databases">
        <title>Connecting structure to function with the recovery of over 1000 high-quality activated sludge metagenome-assembled genomes encoding full-length rRNA genes using long-read sequencing.</title>
        <authorList>
            <person name="Singleton C.M."/>
            <person name="Petriglieri F."/>
            <person name="Kristensen J.M."/>
            <person name="Kirkegaard R.H."/>
            <person name="Michaelsen T.Y."/>
            <person name="Andersen M.H."/>
            <person name="Karst S.M."/>
            <person name="Dueholm M.S."/>
            <person name="Nielsen P.H."/>
            <person name="Albertsen M."/>
        </authorList>
    </citation>
    <scope>NUCLEOTIDE SEQUENCE [LARGE SCALE GENOMIC DNA]</scope>
    <source>
        <strain evidence="6">Lyne_18-Q3-R50-59_MAXAC.006</strain>
    </source>
</reference>
<dbReference type="SUPFAM" id="SSF52467">
    <property type="entry name" value="DHS-like NAD/FAD-binding domain"/>
    <property type="match status" value="1"/>
</dbReference>
<accession>A0A936TFM7</accession>
<name>A0A936TFM7_9ACTN</name>
<feature type="domain" description="Deacetylase sirtuin-type" evidence="5">
    <location>
        <begin position="6"/>
        <end position="258"/>
    </location>
</feature>
<dbReference type="InterPro" id="IPR003000">
    <property type="entry name" value="Sirtuin"/>
</dbReference>
<evidence type="ECO:0000259" key="5">
    <source>
        <dbReference type="PROSITE" id="PS50305"/>
    </source>
</evidence>
<dbReference type="InterPro" id="IPR026591">
    <property type="entry name" value="Sirtuin_cat_small_dom_sf"/>
</dbReference>
<dbReference type="InterPro" id="IPR029035">
    <property type="entry name" value="DHS-like_NAD/FAD-binding_dom"/>
</dbReference>
<dbReference type="Pfam" id="PF02146">
    <property type="entry name" value="SIR2"/>
    <property type="match status" value="1"/>
</dbReference>
<dbReference type="EC" id="2.3.1.286" evidence="1"/>
<comment type="caution">
    <text evidence="6">The sequence shown here is derived from an EMBL/GenBank/DDBJ whole genome shotgun (WGS) entry which is preliminary data.</text>
</comment>
<proteinExistence type="predicted"/>
<evidence type="ECO:0000256" key="1">
    <source>
        <dbReference type="ARBA" id="ARBA00012928"/>
    </source>
</evidence>
<dbReference type="InterPro" id="IPR050134">
    <property type="entry name" value="NAD-dep_sirtuin_deacylases"/>
</dbReference>
<organism evidence="6 7">
    <name type="scientific">Candidatus Neomicrothrix subdominans</name>
    <dbReference type="NCBI Taxonomy" id="2954438"/>
    <lineage>
        <taxon>Bacteria</taxon>
        <taxon>Bacillati</taxon>
        <taxon>Actinomycetota</taxon>
        <taxon>Acidimicrobiia</taxon>
        <taxon>Acidimicrobiales</taxon>
        <taxon>Microthrixaceae</taxon>
        <taxon>Candidatus Neomicrothrix</taxon>
    </lineage>
</organism>
<dbReference type="Gene3D" id="3.30.1600.10">
    <property type="entry name" value="SIR2/SIRT2 'Small Domain"/>
    <property type="match status" value="1"/>
</dbReference>
<dbReference type="AlphaFoldDB" id="A0A936TFM7"/>